<name>A0A087GZ32_ARAAL</name>
<keyword evidence="2" id="KW-1185">Reference proteome</keyword>
<dbReference type="Gramene" id="KFK35134">
    <property type="protein sequence ID" value="KFK35134"/>
    <property type="gene ID" value="AALP_AA5G242400"/>
</dbReference>
<evidence type="ECO:0000313" key="1">
    <source>
        <dbReference type="EMBL" id="KFK35134.1"/>
    </source>
</evidence>
<reference evidence="2" key="1">
    <citation type="journal article" date="2015" name="Nat. Plants">
        <title>Genome expansion of Arabis alpina linked with retrotransposition and reduced symmetric DNA methylation.</title>
        <authorList>
            <person name="Willing E.M."/>
            <person name="Rawat V."/>
            <person name="Mandakova T."/>
            <person name="Maumus F."/>
            <person name="James G.V."/>
            <person name="Nordstroem K.J."/>
            <person name="Becker C."/>
            <person name="Warthmann N."/>
            <person name="Chica C."/>
            <person name="Szarzynska B."/>
            <person name="Zytnicki M."/>
            <person name="Albani M.C."/>
            <person name="Kiefer C."/>
            <person name="Bergonzi S."/>
            <person name="Castaings L."/>
            <person name="Mateos J.L."/>
            <person name="Berns M.C."/>
            <person name="Bujdoso N."/>
            <person name="Piofczyk T."/>
            <person name="de Lorenzo L."/>
            <person name="Barrero-Sicilia C."/>
            <person name="Mateos I."/>
            <person name="Piednoel M."/>
            <person name="Hagmann J."/>
            <person name="Chen-Min-Tao R."/>
            <person name="Iglesias-Fernandez R."/>
            <person name="Schuster S.C."/>
            <person name="Alonso-Blanco C."/>
            <person name="Roudier F."/>
            <person name="Carbonero P."/>
            <person name="Paz-Ares J."/>
            <person name="Davis S.J."/>
            <person name="Pecinka A."/>
            <person name="Quesneville H."/>
            <person name="Colot V."/>
            <person name="Lysak M.A."/>
            <person name="Weigel D."/>
            <person name="Coupland G."/>
            <person name="Schneeberger K."/>
        </authorList>
    </citation>
    <scope>NUCLEOTIDE SEQUENCE [LARGE SCALE GENOMIC DNA]</scope>
    <source>
        <strain evidence="2">cv. Pajares</strain>
    </source>
</reference>
<protein>
    <submittedName>
        <fullName evidence="1">Uncharacterized protein</fullName>
    </submittedName>
</protein>
<dbReference type="EMBL" id="CM002873">
    <property type="protein sequence ID" value="KFK35134.1"/>
    <property type="molecule type" value="Genomic_DNA"/>
</dbReference>
<gene>
    <name evidence="1" type="ordered locus">AALP_Aa5g242400</name>
</gene>
<evidence type="ECO:0000313" key="2">
    <source>
        <dbReference type="Proteomes" id="UP000029120"/>
    </source>
</evidence>
<sequence length="105" mass="11707">MPSSSPGGDVLDSAYVRETVHHRKEAACHNLDHYDAELQNMIGSASSDHYNVELQKMIGSTSPAELRLEEGYIFKEAGLMIPDLLSFRPEQLSVQRSYIAPNQES</sequence>
<proteinExistence type="predicted"/>
<dbReference type="AlphaFoldDB" id="A0A087GZ32"/>
<dbReference type="OrthoDB" id="681218at2759"/>
<dbReference type="Proteomes" id="UP000029120">
    <property type="component" value="Chromosome 5"/>
</dbReference>
<accession>A0A087GZ32</accession>
<organism evidence="1 2">
    <name type="scientific">Arabis alpina</name>
    <name type="common">Alpine rock-cress</name>
    <dbReference type="NCBI Taxonomy" id="50452"/>
    <lineage>
        <taxon>Eukaryota</taxon>
        <taxon>Viridiplantae</taxon>
        <taxon>Streptophyta</taxon>
        <taxon>Embryophyta</taxon>
        <taxon>Tracheophyta</taxon>
        <taxon>Spermatophyta</taxon>
        <taxon>Magnoliopsida</taxon>
        <taxon>eudicotyledons</taxon>
        <taxon>Gunneridae</taxon>
        <taxon>Pentapetalae</taxon>
        <taxon>rosids</taxon>
        <taxon>malvids</taxon>
        <taxon>Brassicales</taxon>
        <taxon>Brassicaceae</taxon>
        <taxon>Arabideae</taxon>
        <taxon>Arabis</taxon>
    </lineage>
</organism>